<sequence>MTSHAYFLIDAGTLSDSRAVGVMIARILVYLAAKNEVVTWNYEIVDMRARQRAAAVQLRRKVSERKQLTVDAISGLATTLNSAKRQHVAAAAHRRPALDTLHERLMCLEADVEWEDPALIRSPTRNSSMRTWTDPTRLNESMSVRSYLYVLGQAPQTLSELDEFVCGPAAQNSQEGDHTNGATLLDKLTKLRDGIIGNGIWESYARRRVGVSWIRPTARETVAAADPVDILIGDLFGCCFEALGGCVINMADLATDLSLPFTSIFAPLHRTRTYPSWSRKFAREISAVVDRFAMEIAKDDKLKTESESGSREPRGWLLQTVTSAAHHQQSCSMDSESTTIRLTRSNSGSRCWLRDGRLLRRYDLPEMVALASEYKLSCLRHQAWLDRTAQSLVHLQSASIQRWYHVVQKLSRSPVLYGLDSCSYSLLEGKVVYARRSSHSSSEDSSTGSALYAAIVPAAGSTAAVYFMDAATYAEIANFHVNDAGPPLASDPHLIASPFQASWIEDWAWRDFGDLGVTFQDVCAIDVGFDESQFECPMSDQMPSDGFILSSSASADSSATSLLDTSAEFAIAEAVIEIALPSISTLSEWYSELYLKGLLSPAPEYSRIVDSLMLLCSTSASTHHSNAVLDTLVNLVLQSSAAIEDTFEVSESTQSAEASGDVGVYRALRQHAIQAIGSDGPSKRAWQVRECQLQILLHLFAIAQLRSQQATDTAQLEEALRDLVDLLCVWASLDDIAIQVEAASSDQKADKCPVSVSEETKDMNDFAAAFVGGSHVGRFASTLGDIVEELRIQCGWVPPATRDERPSQSEHVELLSETKRRKGTPRKIDKSSGERSEVIVHQRNSTHQELSGRKLARHLDELIGGNKGLQQQRQDDDASSSEGGSSPSFRAVERRRQSLQPRLPAHLIRQIKSEVVSTSQRAPKAKAVSRVGSNGFACSISSRTLGRSSSTRRKPLRKPVLSTYPDPSSSPSTSSRSKDSCIVSEAASLSKRRRTIMSIPMGSSPPAFLQSSSLVTPSAFICGSDDEDGAPVHTLGSKRTLQF</sequence>
<dbReference type="EMBL" id="JANBUH010000300">
    <property type="protein sequence ID" value="KAJ2752295.1"/>
    <property type="molecule type" value="Genomic_DNA"/>
</dbReference>
<gene>
    <name evidence="2" type="ORF">GGI19_003924</name>
</gene>
<name>A0A9W8L9V4_9FUNG</name>
<reference evidence="2" key="1">
    <citation type="submission" date="2022-07" db="EMBL/GenBank/DDBJ databases">
        <title>Phylogenomic reconstructions and comparative analyses of Kickxellomycotina fungi.</title>
        <authorList>
            <person name="Reynolds N.K."/>
            <person name="Stajich J.E."/>
            <person name="Barry K."/>
            <person name="Grigoriev I.V."/>
            <person name="Crous P."/>
            <person name="Smith M.E."/>
        </authorList>
    </citation>
    <scope>NUCLEOTIDE SEQUENCE</scope>
    <source>
        <strain evidence="2">BCRC 34297</strain>
    </source>
</reference>
<feature type="region of interest" description="Disordered" evidence="1">
    <location>
        <begin position="798"/>
        <end position="853"/>
    </location>
</feature>
<feature type="compositionally biased region" description="Low complexity" evidence="1">
    <location>
        <begin position="940"/>
        <end position="949"/>
    </location>
</feature>
<comment type="caution">
    <text evidence="2">The sequence shown here is derived from an EMBL/GenBank/DDBJ whole genome shotgun (WGS) entry which is preliminary data.</text>
</comment>
<feature type="region of interest" description="Disordered" evidence="1">
    <location>
        <begin position="940"/>
        <end position="982"/>
    </location>
</feature>
<feature type="compositionally biased region" description="Basic and acidic residues" evidence="1">
    <location>
        <begin position="826"/>
        <end position="840"/>
    </location>
</feature>
<feature type="region of interest" description="Disordered" evidence="1">
    <location>
        <begin position="865"/>
        <end position="905"/>
    </location>
</feature>
<accession>A0A9W8L9V4</accession>
<dbReference type="OrthoDB" id="5592654at2759"/>
<proteinExistence type="predicted"/>
<organism evidence="2 3">
    <name type="scientific">Coemansia pectinata</name>
    <dbReference type="NCBI Taxonomy" id="1052879"/>
    <lineage>
        <taxon>Eukaryota</taxon>
        <taxon>Fungi</taxon>
        <taxon>Fungi incertae sedis</taxon>
        <taxon>Zoopagomycota</taxon>
        <taxon>Kickxellomycotina</taxon>
        <taxon>Kickxellomycetes</taxon>
        <taxon>Kickxellales</taxon>
        <taxon>Kickxellaceae</taxon>
        <taxon>Coemansia</taxon>
    </lineage>
</organism>
<dbReference type="AlphaFoldDB" id="A0A9W8L9V4"/>
<keyword evidence="3" id="KW-1185">Reference proteome</keyword>
<evidence type="ECO:0000313" key="2">
    <source>
        <dbReference type="EMBL" id="KAJ2752295.1"/>
    </source>
</evidence>
<dbReference type="Proteomes" id="UP001140011">
    <property type="component" value="Unassembled WGS sequence"/>
</dbReference>
<evidence type="ECO:0000256" key="1">
    <source>
        <dbReference type="SAM" id="MobiDB-lite"/>
    </source>
</evidence>
<protein>
    <recommendedName>
        <fullName evidence="4">DNA replication regulator Sld3 C-terminal domain-containing protein</fullName>
    </recommendedName>
</protein>
<evidence type="ECO:0000313" key="3">
    <source>
        <dbReference type="Proteomes" id="UP001140011"/>
    </source>
</evidence>
<evidence type="ECO:0008006" key="4">
    <source>
        <dbReference type="Google" id="ProtNLM"/>
    </source>
</evidence>
<feature type="compositionally biased region" description="Low complexity" evidence="1">
    <location>
        <begin position="962"/>
        <end position="975"/>
    </location>
</feature>
<feature type="compositionally biased region" description="Basic and acidic residues" evidence="1">
    <location>
        <begin position="801"/>
        <end position="818"/>
    </location>
</feature>